<feature type="chain" id="PRO_5020877697" evidence="2">
    <location>
        <begin position="24"/>
        <end position="313"/>
    </location>
</feature>
<reference evidence="3 4" key="1">
    <citation type="submission" date="2019-03" db="EMBL/GenBank/DDBJ databases">
        <title>Genomic Encyclopedia of Type Strains, Phase IV (KMG-IV): sequencing the most valuable type-strain genomes for metagenomic binning, comparative biology and taxonomic classification.</title>
        <authorList>
            <person name="Goeker M."/>
        </authorList>
    </citation>
    <scope>NUCLEOTIDE SEQUENCE [LARGE SCALE GENOMIC DNA]</scope>
    <source>
        <strain evidence="3 4">DSM 103428</strain>
    </source>
</reference>
<feature type="repeat" description="TPR" evidence="1">
    <location>
        <begin position="240"/>
        <end position="273"/>
    </location>
</feature>
<sequence>MFTRFHRTVSTILVFAAAQTLSAQLPSSPSPQDSDLAAIHQLLDEARFAQAEPALRTYVATHPLSAEAKYLLADTLFREDKPKESLTAYTEAAKLRTPSPSDLLNVGLDYVLLNDYPDADKWITQSVKGNPLDENAWYSLGRIKYTDNKFHDAQSCFEKALELAPRDVRAENNLGLTYEGLNEEDKAVAAYRTAIAWQQNSAHPSEQPLLNLSIILIEREKYDEALPLLTQANTISPHDPQIHTQLGRLYLAQAQYRKAQAELETAIQLSPGVAATHFQLGQVYRHEGETEKAKAEFATAASLNGTHSSPQTQ</sequence>
<dbReference type="RefSeq" id="WP_131993907.1">
    <property type="nucleotide sequence ID" value="NZ_SMGK01000002.1"/>
</dbReference>
<dbReference type="SMART" id="SM00028">
    <property type="entry name" value="TPR"/>
    <property type="match status" value="7"/>
</dbReference>
<organism evidence="3 4">
    <name type="scientific">Acidipila rosea</name>
    <dbReference type="NCBI Taxonomy" id="768535"/>
    <lineage>
        <taxon>Bacteria</taxon>
        <taxon>Pseudomonadati</taxon>
        <taxon>Acidobacteriota</taxon>
        <taxon>Terriglobia</taxon>
        <taxon>Terriglobales</taxon>
        <taxon>Acidobacteriaceae</taxon>
        <taxon>Acidipila</taxon>
    </lineage>
</organism>
<evidence type="ECO:0000256" key="2">
    <source>
        <dbReference type="SAM" id="SignalP"/>
    </source>
</evidence>
<dbReference type="PANTHER" id="PTHR12558">
    <property type="entry name" value="CELL DIVISION CYCLE 16,23,27"/>
    <property type="match status" value="1"/>
</dbReference>
<dbReference type="PANTHER" id="PTHR12558:SF13">
    <property type="entry name" value="CELL DIVISION CYCLE PROTEIN 27 HOMOLOG"/>
    <property type="match status" value="1"/>
</dbReference>
<feature type="repeat" description="TPR" evidence="1">
    <location>
        <begin position="274"/>
        <end position="307"/>
    </location>
</feature>
<feature type="repeat" description="TPR" evidence="1">
    <location>
        <begin position="134"/>
        <end position="167"/>
    </location>
</feature>
<proteinExistence type="predicted"/>
<feature type="repeat" description="TPR" evidence="1">
    <location>
        <begin position="206"/>
        <end position="239"/>
    </location>
</feature>
<dbReference type="AlphaFoldDB" id="A0A4R1L9Z7"/>
<protein>
    <submittedName>
        <fullName evidence="3">Flp pilus assembly protein TadD</fullName>
    </submittedName>
</protein>
<dbReference type="Pfam" id="PF14559">
    <property type="entry name" value="TPR_19"/>
    <property type="match status" value="1"/>
</dbReference>
<dbReference type="Proteomes" id="UP000295210">
    <property type="component" value="Unassembled WGS sequence"/>
</dbReference>
<dbReference type="InterPro" id="IPR011990">
    <property type="entry name" value="TPR-like_helical_dom_sf"/>
</dbReference>
<accession>A0A4R1L9Z7</accession>
<keyword evidence="1" id="KW-0802">TPR repeat</keyword>
<dbReference type="OrthoDB" id="118908at2"/>
<dbReference type="Pfam" id="PF13181">
    <property type="entry name" value="TPR_8"/>
    <property type="match status" value="1"/>
</dbReference>
<feature type="signal peptide" evidence="2">
    <location>
        <begin position="1"/>
        <end position="23"/>
    </location>
</feature>
<evidence type="ECO:0000313" key="3">
    <source>
        <dbReference type="EMBL" id="TCK73803.1"/>
    </source>
</evidence>
<dbReference type="SUPFAM" id="SSF48452">
    <property type="entry name" value="TPR-like"/>
    <property type="match status" value="1"/>
</dbReference>
<comment type="caution">
    <text evidence="3">The sequence shown here is derived from an EMBL/GenBank/DDBJ whole genome shotgun (WGS) entry which is preliminary data.</text>
</comment>
<dbReference type="InterPro" id="IPR019734">
    <property type="entry name" value="TPR_rpt"/>
</dbReference>
<keyword evidence="4" id="KW-1185">Reference proteome</keyword>
<dbReference type="Pfam" id="PF13432">
    <property type="entry name" value="TPR_16"/>
    <property type="match status" value="2"/>
</dbReference>
<keyword evidence="2" id="KW-0732">Signal</keyword>
<dbReference type="EMBL" id="SMGK01000002">
    <property type="protein sequence ID" value="TCK73803.1"/>
    <property type="molecule type" value="Genomic_DNA"/>
</dbReference>
<gene>
    <name evidence="3" type="ORF">C7378_1417</name>
</gene>
<dbReference type="PROSITE" id="PS50005">
    <property type="entry name" value="TPR"/>
    <property type="match status" value="4"/>
</dbReference>
<dbReference type="Gene3D" id="1.25.40.10">
    <property type="entry name" value="Tetratricopeptide repeat domain"/>
    <property type="match status" value="2"/>
</dbReference>
<evidence type="ECO:0000256" key="1">
    <source>
        <dbReference type="PROSITE-ProRule" id="PRU00339"/>
    </source>
</evidence>
<name>A0A4R1L9Z7_9BACT</name>
<evidence type="ECO:0000313" key="4">
    <source>
        <dbReference type="Proteomes" id="UP000295210"/>
    </source>
</evidence>